<evidence type="ECO:0000313" key="1">
    <source>
        <dbReference type="EMBL" id="MBB3148798.1"/>
    </source>
</evidence>
<dbReference type="AlphaFoldDB" id="A0A839UCQ2"/>
<proteinExistence type="predicted"/>
<name>A0A839UCQ2_9HYPH</name>
<gene>
    <name evidence="1" type="ORF">FHS21_005246</name>
</gene>
<comment type="caution">
    <text evidence="1">The sequence shown here is derived from an EMBL/GenBank/DDBJ whole genome shotgun (WGS) entry which is preliminary data.</text>
</comment>
<accession>A0A839UCQ2</accession>
<dbReference type="Proteomes" id="UP000554520">
    <property type="component" value="Unassembled WGS sequence"/>
</dbReference>
<dbReference type="EMBL" id="JACHXN010000023">
    <property type="protein sequence ID" value="MBB3148798.1"/>
    <property type="molecule type" value="Genomic_DNA"/>
</dbReference>
<reference evidence="1 2" key="1">
    <citation type="submission" date="2020-08" db="EMBL/GenBank/DDBJ databases">
        <title>Genomic Encyclopedia of Type Strains, Phase III (KMG-III): the genomes of soil and plant-associated and newly described type strains.</title>
        <authorList>
            <person name="Whitman W."/>
        </authorList>
    </citation>
    <scope>NUCLEOTIDE SEQUENCE [LARGE SCALE GENOMIC DNA]</scope>
    <source>
        <strain evidence="1 2">CECT 7015</strain>
    </source>
</reference>
<sequence length="73" mass="7972">MLIALLSKGCVKFSSFCKLALREAGASQSVCQCETSSSTDEPGKKSEEPKYDAFGDRTIRVPKTRSRQGRIVS</sequence>
<keyword evidence="2" id="KW-1185">Reference proteome</keyword>
<protein>
    <submittedName>
        <fullName evidence="1">Uncharacterized protein</fullName>
    </submittedName>
</protein>
<organism evidence="1 2">
    <name type="scientific">Phyllobacterium trifolii</name>
    <dbReference type="NCBI Taxonomy" id="300193"/>
    <lineage>
        <taxon>Bacteria</taxon>
        <taxon>Pseudomonadati</taxon>
        <taxon>Pseudomonadota</taxon>
        <taxon>Alphaproteobacteria</taxon>
        <taxon>Hyphomicrobiales</taxon>
        <taxon>Phyllobacteriaceae</taxon>
        <taxon>Phyllobacterium</taxon>
    </lineage>
</organism>
<evidence type="ECO:0000313" key="2">
    <source>
        <dbReference type="Proteomes" id="UP000554520"/>
    </source>
</evidence>